<accession>E3MDK0</accession>
<dbReference type="OMA" id="VICHQLE"/>
<evidence type="ECO:0000256" key="1">
    <source>
        <dbReference type="SAM" id="Coils"/>
    </source>
</evidence>
<dbReference type="EMBL" id="DS268437">
    <property type="protein sequence ID" value="EFO99221.1"/>
    <property type="molecule type" value="Genomic_DNA"/>
</dbReference>
<feature type="coiled-coil region" evidence="1">
    <location>
        <begin position="14"/>
        <end position="48"/>
    </location>
</feature>
<dbReference type="eggNOG" id="ENOG502THJY">
    <property type="taxonomic scope" value="Eukaryota"/>
</dbReference>
<proteinExistence type="predicted"/>
<protein>
    <submittedName>
        <fullName evidence="2">Uncharacterized protein</fullName>
    </submittedName>
</protein>
<dbReference type="HOGENOM" id="CLU_783559_0_0_1"/>
<dbReference type="Proteomes" id="UP000008281">
    <property type="component" value="Unassembled WGS sequence"/>
</dbReference>
<reference evidence="2" key="1">
    <citation type="submission" date="2007-07" db="EMBL/GenBank/DDBJ databases">
        <title>PCAP assembly of the Caenorhabditis remanei genome.</title>
        <authorList>
            <consortium name="The Caenorhabditis remanei Sequencing Consortium"/>
            <person name="Wilson R.K."/>
        </authorList>
    </citation>
    <scope>NUCLEOTIDE SEQUENCE [LARGE SCALE GENOMIC DNA]</scope>
    <source>
        <strain evidence="2">PB4641</strain>
    </source>
</reference>
<evidence type="ECO:0000313" key="3">
    <source>
        <dbReference type="Proteomes" id="UP000008281"/>
    </source>
</evidence>
<keyword evidence="1" id="KW-0175">Coiled coil</keyword>
<dbReference type="OrthoDB" id="5856790at2759"/>
<organism evidence="3">
    <name type="scientific">Caenorhabditis remanei</name>
    <name type="common">Caenorhabditis vulgaris</name>
    <dbReference type="NCBI Taxonomy" id="31234"/>
    <lineage>
        <taxon>Eukaryota</taxon>
        <taxon>Metazoa</taxon>
        <taxon>Ecdysozoa</taxon>
        <taxon>Nematoda</taxon>
        <taxon>Chromadorea</taxon>
        <taxon>Rhabditida</taxon>
        <taxon>Rhabditina</taxon>
        <taxon>Rhabditomorpha</taxon>
        <taxon>Rhabditoidea</taxon>
        <taxon>Rhabditidae</taxon>
        <taxon>Peloderinae</taxon>
        <taxon>Caenorhabditis</taxon>
    </lineage>
</organism>
<gene>
    <name evidence="2" type="ORF">CRE_17829</name>
</gene>
<sequence>MIKTATDLRREEKHLNLLQQKEKHAKKMLELQQKKGEMMKELREKEIQLLNQEMVFCQMKLNSVNEILLAMAEKERFDEFRSSCQKLIRQFEKFHKLFNDDVKTVFGNSEIKLKKPEKLMDAPEALQKFSDCLQSLTIINDNEVSSELMTDLEVMVEKSEDLRSTITDIIMEIEISLEKGELTKLDGIKEHYETAKVNVEELNALVPMFDIPATKRLDRVICHQLEILSSAMPQITTENAQKALKNKQITEVLGTEVEDRNSQLNDKQLQEQTEIVREEEQMNMLSDLMGTITNFSGLLERDQSDESVQNLVESIRDMFSDLSGLLGEGEEDDDEMKQIRYLLTAVMELTKGTE</sequence>
<dbReference type="InParanoid" id="E3MDK0"/>
<dbReference type="AlphaFoldDB" id="E3MDK0"/>
<name>E3MDK0_CAERE</name>
<evidence type="ECO:0000313" key="2">
    <source>
        <dbReference type="EMBL" id="EFO99221.1"/>
    </source>
</evidence>
<keyword evidence="3" id="KW-1185">Reference proteome</keyword>